<feature type="coiled-coil region" evidence="2">
    <location>
        <begin position="19"/>
        <end position="46"/>
    </location>
</feature>
<dbReference type="PANTHER" id="PTHR34253">
    <property type="entry name" value="PROTEIN LLP HOMOLOG"/>
    <property type="match status" value="1"/>
</dbReference>
<dbReference type="InterPro" id="IPR018784">
    <property type="entry name" value="LLPH-like"/>
</dbReference>
<dbReference type="Proteomes" id="UP001307889">
    <property type="component" value="Chromosome 9"/>
</dbReference>
<gene>
    <name evidence="4" type="ORF">NTJ_11234</name>
</gene>
<keyword evidence="5" id="KW-1185">Reference proteome</keyword>
<organism evidence="4 5">
    <name type="scientific">Nesidiocoris tenuis</name>
    <dbReference type="NCBI Taxonomy" id="355587"/>
    <lineage>
        <taxon>Eukaryota</taxon>
        <taxon>Metazoa</taxon>
        <taxon>Ecdysozoa</taxon>
        <taxon>Arthropoda</taxon>
        <taxon>Hexapoda</taxon>
        <taxon>Insecta</taxon>
        <taxon>Pterygota</taxon>
        <taxon>Neoptera</taxon>
        <taxon>Paraneoptera</taxon>
        <taxon>Hemiptera</taxon>
        <taxon>Heteroptera</taxon>
        <taxon>Panheteroptera</taxon>
        <taxon>Cimicomorpha</taxon>
        <taxon>Miridae</taxon>
        <taxon>Dicyphina</taxon>
        <taxon>Nesidiocoris</taxon>
    </lineage>
</organism>
<dbReference type="EMBL" id="AP028917">
    <property type="protein sequence ID" value="BES98419.1"/>
    <property type="molecule type" value="Genomic_DNA"/>
</dbReference>
<evidence type="ECO:0000313" key="5">
    <source>
        <dbReference type="Proteomes" id="UP001307889"/>
    </source>
</evidence>
<evidence type="ECO:0000256" key="3">
    <source>
        <dbReference type="SAM" id="MobiDB-lite"/>
    </source>
</evidence>
<feature type="compositionally biased region" description="Basic and acidic residues" evidence="3">
    <location>
        <begin position="66"/>
        <end position="86"/>
    </location>
</feature>
<sequence length="137" mass="16290">MAKSLRSKWRRKMKVLKRVRYGKKELDQLKNIVEKAKENDAKISDDVPMVDDHPLYKVVTRPSRRSGVETKEDEIGPDKMETDGKLRIFNPHTLRDQDGHYPVWMSSHKIKRLQALNKKQKKEKVKEAKRKKKTRKQ</sequence>
<protein>
    <submittedName>
        <fullName evidence="4">Learning-associated protein</fullName>
    </submittedName>
</protein>
<name>A0ABN7B3I5_9HEMI</name>
<keyword evidence="2" id="KW-0175">Coiled coil</keyword>
<dbReference type="Pfam" id="PF10169">
    <property type="entry name" value="LLPH"/>
    <property type="match status" value="1"/>
</dbReference>
<evidence type="ECO:0000256" key="2">
    <source>
        <dbReference type="SAM" id="Coils"/>
    </source>
</evidence>
<evidence type="ECO:0000256" key="1">
    <source>
        <dbReference type="ARBA" id="ARBA00034118"/>
    </source>
</evidence>
<feature type="region of interest" description="Disordered" evidence="3">
    <location>
        <begin position="113"/>
        <end position="137"/>
    </location>
</feature>
<dbReference type="PANTHER" id="PTHR34253:SF1">
    <property type="entry name" value="PROTEIN LLP HOMOLOG"/>
    <property type="match status" value="1"/>
</dbReference>
<reference evidence="4 5" key="1">
    <citation type="submission" date="2023-09" db="EMBL/GenBank/DDBJ databases">
        <title>Nesidiocoris tenuis whole genome shotgun sequence.</title>
        <authorList>
            <person name="Shibata T."/>
            <person name="Shimoda M."/>
            <person name="Kobayashi T."/>
            <person name="Uehara T."/>
        </authorList>
    </citation>
    <scope>NUCLEOTIDE SEQUENCE [LARGE SCALE GENOMIC DNA]</scope>
    <source>
        <strain evidence="4 5">Japan</strain>
    </source>
</reference>
<comment type="similarity">
    <text evidence="1">Belongs to the learning-associated protein family.</text>
</comment>
<feature type="region of interest" description="Disordered" evidence="3">
    <location>
        <begin position="62"/>
        <end position="100"/>
    </location>
</feature>
<accession>A0ABN7B3I5</accession>
<evidence type="ECO:0000313" key="4">
    <source>
        <dbReference type="EMBL" id="BES98419.1"/>
    </source>
</evidence>
<proteinExistence type="inferred from homology"/>